<gene>
    <name evidence="1" type="ORF">QAD02_018057</name>
</gene>
<accession>A0ACC2PFR4</accession>
<keyword evidence="2" id="KW-1185">Reference proteome</keyword>
<proteinExistence type="predicted"/>
<sequence>MELYYAPYSPPSRAVRLVAEHLGLEMNLNLIDVMKGEQFAPEYAEINPQKKVPFLIDGDLKLGESRAIIVYLADKYGEGSRILPQDPCGRALVNQALQFDIGTLFRSIRQYYFPVIFKMEEEYRPDRYVKLQNAFEILDKMLESGEFVAGKNLTVADLSIVASVTTAEAFGFDLEPYKNVLEWIDRVKVSTPGYEEVNEKGIELLKEAIASFGQ</sequence>
<evidence type="ECO:0000313" key="1">
    <source>
        <dbReference type="EMBL" id="KAJ8682265.1"/>
    </source>
</evidence>
<dbReference type="EMBL" id="CM056741">
    <property type="protein sequence ID" value="KAJ8682265.1"/>
    <property type="molecule type" value="Genomic_DNA"/>
</dbReference>
<name>A0ACC2PFR4_9HYME</name>
<dbReference type="Proteomes" id="UP001239111">
    <property type="component" value="Chromosome 1"/>
</dbReference>
<reference evidence="1" key="1">
    <citation type="submission" date="2023-04" db="EMBL/GenBank/DDBJ databases">
        <title>A chromosome-level genome assembly of the parasitoid wasp Eretmocerus hayati.</title>
        <authorList>
            <person name="Zhong Y."/>
            <person name="Liu S."/>
            <person name="Liu Y."/>
        </authorList>
    </citation>
    <scope>NUCLEOTIDE SEQUENCE</scope>
    <source>
        <strain evidence="1">ZJU_SS_LIU_2023</strain>
    </source>
</reference>
<organism evidence="1 2">
    <name type="scientific">Eretmocerus hayati</name>
    <dbReference type="NCBI Taxonomy" id="131215"/>
    <lineage>
        <taxon>Eukaryota</taxon>
        <taxon>Metazoa</taxon>
        <taxon>Ecdysozoa</taxon>
        <taxon>Arthropoda</taxon>
        <taxon>Hexapoda</taxon>
        <taxon>Insecta</taxon>
        <taxon>Pterygota</taxon>
        <taxon>Neoptera</taxon>
        <taxon>Endopterygota</taxon>
        <taxon>Hymenoptera</taxon>
        <taxon>Apocrita</taxon>
        <taxon>Proctotrupomorpha</taxon>
        <taxon>Chalcidoidea</taxon>
        <taxon>Aphelinidae</taxon>
        <taxon>Aphelininae</taxon>
        <taxon>Eretmocerus</taxon>
    </lineage>
</organism>
<comment type="caution">
    <text evidence="1">The sequence shown here is derived from an EMBL/GenBank/DDBJ whole genome shotgun (WGS) entry which is preliminary data.</text>
</comment>
<evidence type="ECO:0000313" key="2">
    <source>
        <dbReference type="Proteomes" id="UP001239111"/>
    </source>
</evidence>
<protein>
    <submittedName>
        <fullName evidence="1">Uncharacterized protein</fullName>
    </submittedName>
</protein>